<protein>
    <submittedName>
        <fullName evidence="2">Uncharacterized protein</fullName>
    </submittedName>
</protein>
<dbReference type="RefSeq" id="WP_208055950.1">
    <property type="nucleotide sequence ID" value="NZ_JAGEMK010000005.1"/>
</dbReference>
<feature type="region of interest" description="Disordered" evidence="1">
    <location>
        <begin position="50"/>
        <end position="101"/>
    </location>
</feature>
<organism evidence="2 3">
    <name type="scientific">Actinotalea soli</name>
    <dbReference type="NCBI Taxonomy" id="2819234"/>
    <lineage>
        <taxon>Bacteria</taxon>
        <taxon>Bacillati</taxon>
        <taxon>Actinomycetota</taxon>
        <taxon>Actinomycetes</taxon>
        <taxon>Micrococcales</taxon>
        <taxon>Cellulomonadaceae</taxon>
        <taxon>Actinotalea</taxon>
    </lineage>
</organism>
<name>A0A939RSS0_9CELL</name>
<reference evidence="2" key="1">
    <citation type="submission" date="2021-03" db="EMBL/GenBank/DDBJ databases">
        <title>Actinotalea soli sp. nov., isolated from soil.</title>
        <authorList>
            <person name="Ping W."/>
            <person name="Zhang J."/>
        </authorList>
    </citation>
    <scope>NUCLEOTIDE SEQUENCE</scope>
    <source>
        <strain evidence="2">BY-33</strain>
    </source>
</reference>
<comment type="caution">
    <text evidence="2">The sequence shown here is derived from an EMBL/GenBank/DDBJ whole genome shotgun (WGS) entry which is preliminary data.</text>
</comment>
<evidence type="ECO:0000313" key="3">
    <source>
        <dbReference type="Proteomes" id="UP000664209"/>
    </source>
</evidence>
<proteinExistence type="predicted"/>
<dbReference type="AlphaFoldDB" id="A0A939RSS0"/>
<keyword evidence="3" id="KW-1185">Reference proteome</keyword>
<sequence>MQDQIETRVTTASTAGPPTVLEVRGPAALLLWLRVIAGLLGALAVVRPVPGPRTVTGERLPLAAARDGRRSDPRHRDRRSAEQIRSRTGSRSLPVRRRGRA</sequence>
<accession>A0A939RSS0</accession>
<gene>
    <name evidence="2" type="ORF">J4G33_10635</name>
</gene>
<evidence type="ECO:0000313" key="2">
    <source>
        <dbReference type="EMBL" id="MBO1752257.1"/>
    </source>
</evidence>
<dbReference type="EMBL" id="JAGEMK010000005">
    <property type="protein sequence ID" value="MBO1752257.1"/>
    <property type="molecule type" value="Genomic_DNA"/>
</dbReference>
<feature type="compositionally biased region" description="Basic and acidic residues" evidence="1">
    <location>
        <begin position="66"/>
        <end position="85"/>
    </location>
</feature>
<evidence type="ECO:0000256" key="1">
    <source>
        <dbReference type="SAM" id="MobiDB-lite"/>
    </source>
</evidence>
<dbReference type="Proteomes" id="UP000664209">
    <property type="component" value="Unassembled WGS sequence"/>
</dbReference>